<dbReference type="Pfam" id="PF01425">
    <property type="entry name" value="Amidase"/>
    <property type="match status" value="1"/>
</dbReference>
<dbReference type="PANTHER" id="PTHR11895">
    <property type="entry name" value="TRANSAMIDASE"/>
    <property type="match status" value="1"/>
</dbReference>
<dbReference type="GO" id="GO:0016740">
    <property type="term" value="F:transferase activity"/>
    <property type="evidence" value="ECO:0007669"/>
    <property type="project" value="UniProtKB-KW"/>
</dbReference>
<keyword evidence="3" id="KW-1185">Reference proteome</keyword>
<evidence type="ECO:0000259" key="1">
    <source>
        <dbReference type="Pfam" id="PF01425"/>
    </source>
</evidence>
<evidence type="ECO:0000313" key="2">
    <source>
        <dbReference type="EMBL" id="RAI01992.1"/>
    </source>
</evidence>
<evidence type="ECO:0000313" key="3">
    <source>
        <dbReference type="Proteomes" id="UP000249590"/>
    </source>
</evidence>
<gene>
    <name evidence="2" type="ORF">DLJ53_11440</name>
</gene>
<sequence length="468" mass="49898">MDTFLSAAEVAARYRDNSLSPVEFTKACLARIEALDPVITSFITLTPERALADAAAAEADFARGVDRGPMQGIPYGQKDIVETAGIRTTGQSKSLADYVPTTDAVVETKLRRAGGVLLGKTTTWEFAHGGPSWDVVAPPAANPWNPAHHPAGSSSGTGAAIAAGFMPVGIGTDTGGSIRMPAAACGTAGIKATYGRVSRRGVFPNSFSHDHVGPLAWTSMDAAMMLSVIAGFDPLDPGCADEPVLPYHEMLGGDLTGVRIGVPWHWLDEAGTPDASRAAFEEALAVLAEAGATIVPITLPTLQDFSDAKKVVAMSELYSIHRKTLIETPELLGESLRYRIQCGALIRAEDYVQATRWRTLLTRATQSVFATVDFILTPTAEPAGKLEPTPHEWLFTHKSFTTPFNTTGNPALSVCNGFNEAGLPYSLQIVGRNFDEAGTLKVGHVYETLTAWRKERPKLESFVTAEAA</sequence>
<dbReference type="Gene3D" id="3.90.1300.10">
    <property type="entry name" value="Amidase signature (AS) domain"/>
    <property type="match status" value="1"/>
</dbReference>
<dbReference type="AlphaFoldDB" id="A0A8B2NXB5"/>
<protein>
    <submittedName>
        <fullName evidence="2">Asp-tRNA(Asn)/Glu-tRNA(Gln) amidotransferase GatCAB subunit A</fullName>
    </submittedName>
</protein>
<proteinExistence type="predicted"/>
<dbReference type="InterPro" id="IPR000120">
    <property type="entry name" value="Amidase"/>
</dbReference>
<dbReference type="OrthoDB" id="9777859at2"/>
<keyword evidence="2" id="KW-0808">Transferase</keyword>
<dbReference type="Proteomes" id="UP000249590">
    <property type="component" value="Unassembled WGS sequence"/>
</dbReference>
<dbReference type="InterPro" id="IPR023631">
    <property type="entry name" value="Amidase_dom"/>
</dbReference>
<dbReference type="SUPFAM" id="SSF75304">
    <property type="entry name" value="Amidase signature (AS) enzymes"/>
    <property type="match status" value="1"/>
</dbReference>
<feature type="domain" description="Amidase" evidence="1">
    <location>
        <begin position="23"/>
        <end position="440"/>
    </location>
</feature>
<organism evidence="2 3">
    <name type="scientific">Acuticoccus sediminis</name>
    <dbReference type="NCBI Taxonomy" id="2184697"/>
    <lineage>
        <taxon>Bacteria</taxon>
        <taxon>Pseudomonadati</taxon>
        <taxon>Pseudomonadota</taxon>
        <taxon>Alphaproteobacteria</taxon>
        <taxon>Hyphomicrobiales</taxon>
        <taxon>Amorphaceae</taxon>
        <taxon>Acuticoccus</taxon>
    </lineage>
</organism>
<reference evidence="2 3" key="1">
    <citation type="submission" date="2018-05" db="EMBL/GenBank/DDBJ databases">
        <title>Acuticoccus sediminis sp. nov., isolated from deep-sea sediment of Indian Ocean.</title>
        <authorList>
            <person name="Liu X."/>
            <person name="Lai Q."/>
            <person name="Du Y."/>
            <person name="Sun F."/>
            <person name="Zhang X."/>
            <person name="Wang S."/>
            <person name="Shao Z."/>
        </authorList>
    </citation>
    <scope>NUCLEOTIDE SEQUENCE [LARGE SCALE GENOMIC DNA]</scope>
    <source>
        <strain evidence="2 3">PTG4-2</strain>
    </source>
</reference>
<accession>A0A8B2NXB5</accession>
<name>A0A8B2NXB5_9HYPH</name>
<comment type="caution">
    <text evidence="2">The sequence shown here is derived from an EMBL/GenBank/DDBJ whole genome shotgun (WGS) entry which is preliminary data.</text>
</comment>
<dbReference type="PANTHER" id="PTHR11895:SF176">
    <property type="entry name" value="AMIDASE AMID-RELATED"/>
    <property type="match status" value="1"/>
</dbReference>
<dbReference type="RefSeq" id="WP_111345256.1">
    <property type="nucleotide sequence ID" value="NZ_QHHQ01000002.1"/>
</dbReference>
<dbReference type="EMBL" id="QHHQ01000002">
    <property type="protein sequence ID" value="RAI01992.1"/>
    <property type="molecule type" value="Genomic_DNA"/>
</dbReference>
<dbReference type="InterPro" id="IPR036928">
    <property type="entry name" value="AS_sf"/>
</dbReference>